<evidence type="ECO:0000313" key="2">
    <source>
        <dbReference type="Proteomes" id="UP000634229"/>
    </source>
</evidence>
<proteinExistence type="predicted"/>
<accession>A0ABS1N782</accession>
<keyword evidence="2" id="KW-1185">Reference proteome</keyword>
<dbReference type="RefSeq" id="WP_201871549.1">
    <property type="nucleotide sequence ID" value="NZ_JAERRF010000002.1"/>
</dbReference>
<organism evidence="1 2">
    <name type="scientific">Streptomyces coffeae</name>
    <dbReference type="NCBI Taxonomy" id="621382"/>
    <lineage>
        <taxon>Bacteria</taxon>
        <taxon>Bacillati</taxon>
        <taxon>Actinomycetota</taxon>
        <taxon>Actinomycetes</taxon>
        <taxon>Kitasatosporales</taxon>
        <taxon>Streptomycetaceae</taxon>
        <taxon>Streptomyces</taxon>
    </lineage>
</organism>
<comment type="caution">
    <text evidence="1">The sequence shown here is derived from an EMBL/GenBank/DDBJ whole genome shotgun (WGS) entry which is preliminary data.</text>
</comment>
<reference evidence="1 2" key="1">
    <citation type="submission" date="2021-01" db="EMBL/GenBank/DDBJ databases">
        <title>WGS of actinomycetes isolated from Thailand.</title>
        <authorList>
            <person name="Thawai C."/>
        </authorList>
    </citation>
    <scope>NUCLEOTIDE SEQUENCE [LARGE SCALE GENOMIC DNA]</scope>
    <source>
        <strain evidence="1 2">CA1R205</strain>
    </source>
</reference>
<sequence length="124" mass="13034">MGDDQSVEIRLGIYATEETAAELAAACGRLLEARGLGYRVSVVGGGDMPLGAFYADLAEQWRLTHPGADPGTRGVREIRVALSSAPVAGTEELRAELVRVICPDPGHRSPCAVPWASYAIASTP</sequence>
<protein>
    <submittedName>
        <fullName evidence="1">Uncharacterized protein</fullName>
    </submittedName>
</protein>
<evidence type="ECO:0000313" key="1">
    <source>
        <dbReference type="EMBL" id="MBL1095931.1"/>
    </source>
</evidence>
<gene>
    <name evidence="1" type="ORF">JK363_04395</name>
</gene>
<dbReference type="EMBL" id="JAERRF010000002">
    <property type="protein sequence ID" value="MBL1095931.1"/>
    <property type="molecule type" value="Genomic_DNA"/>
</dbReference>
<dbReference type="Proteomes" id="UP000634229">
    <property type="component" value="Unassembled WGS sequence"/>
</dbReference>
<name>A0ABS1N782_9ACTN</name>